<dbReference type="Pfam" id="PF07475">
    <property type="entry name" value="Hpr_kinase_C"/>
    <property type="match status" value="1"/>
</dbReference>
<evidence type="ECO:0000313" key="3">
    <source>
        <dbReference type="Proteomes" id="UP000199302"/>
    </source>
</evidence>
<evidence type="ECO:0000313" key="2">
    <source>
        <dbReference type="EMBL" id="SFR18699.1"/>
    </source>
</evidence>
<feature type="domain" description="HPr kinase/phosphorylase C-terminal" evidence="1">
    <location>
        <begin position="4"/>
        <end position="78"/>
    </location>
</feature>
<organism evidence="2 3">
    <name type="scientific">Poseidonocella sedimentorum</name>
    <dbReference type="NCBI Taxonomy" id="871652"/>
    <lineage>
        <taxon>Bacteria</taxon>
        <taxon>Pseudomonadati</taxon>
        <taxon>Pseudomonadota</taxon>
        <taxon>Alphaproteobacteria</taxon>
        <taxon>Rhodobacterales</taxon>
        <taxon>Roseobacteraceae</taxon>
        <taxon>Poseidonocella</taxon>
    </lineage>
</organism>
<protein>
    <submittedName>
        <fullName evidence="2">Hpr(Ser) kinase/phosphatase</fullName>
    </submittedName>
</protein>
<gene>
    <name evidence="2" type="ORF">SAMN04515673_11464</name>
</gene>
<dbReference type="CDD" id="cd01918">
    <property type="entry name" value="HprK_C"/>
    <property type="match status" value="1"/>
</dbReference>
<sequence length="140" mass="14899">MKRHEIIHATAVEAGGRAALLIGPSGSGKSALALALIAHGARLVSDDRTRIERRESGLYACPPDWLAGVIEARGVGLLRAPVAPPSPTTVVVDMGQVETERLPPRRSVEIMDVSLALLHKVETQHFAAAVLAYLTHGPFE</sequence>
<dbReference type="Proteomes" id="UP000199302">
    <property type="component" value="Unassembled WGS sequence"/>
</dbReference>
<dbReference type="SUPFAM" id="SSF53795">
    <property type="entry name" value="PEP carboxykinase-like"/>
    <property type="match status" value="1"/>
</dbReference>
<keyword evidence="2" id="KW-0808">Transferase</keyword>
<keyword evidence="2" id="KW-0418">Kinase</keyword>
<dbReference type="InterPro" id="IPR011104">
    <property type="entry name" value="Hpr_kin/Pase_C"/>
</dbReference>
<dbReference type="EMBL" id="FOYI01000014">
    <property type="protein sequence ID" value="SFR18699.1"/>
    <property type="molecule type" value="Genomic_DNA"/>
</dbReference>
<accession>A0A1I6ELS5</accession>
<reference evidence="2 3" key="1">
    <citation type="submission" date="2016-10" db="EMBL/GenBank/DDBJ databases">
        <authorList>
            <person name="de Groot N.N."/>
        </authorList>
    </citation>
    <scope>NUCLEOTIDE SEQUENCE [LARGE SCALE GENOMIC DNA]</scope>
    <source>
        <strain evidence="3">KMM 9023,NRIC 0796,JCM 17311,KCTC 23692</strain>
    </source>
</reference>
<dbReference type="OrthoDB" id="8326226at2"/>
<dbReference type="RefSeq" id="WP_092082321.1">
    <property type="nucleotide sequence ID" value="NZ_FOYI01000014.1"/>
</dbReference>
<proteinExistence type="predicted"/>
<dbReference type="STRING" id="871652.SAMN04515673_11464"/>
<dbReference type="AlphaFoldDB" id="A0A1I6ELS5"/>
<keyword evidence="3" id="KW-1185">Reference proteome</keyword>
<dbReference type="GO" id="GO:0006109">
    <property type="term" value="P:regulation of carbohydrate metabolic process"/>
    <property type="evidence" value="ECO:0007669"/>
    <property type="project" value="InterPro"/>
</dbReference>
<evidence type="ECO:0000259" key="1">
    <source>
        <dbReference type="Pfam" id="PF07475"/>
    </source>
</evidence>
<dbReference type="InterPro" id="IPR027417">
    <property type="entry name" value="P-loop_NTPase"/>
</dbReference>
<dbReference type="GO" id="GO:0005524">
    <property type="term" value="F:ATP binding"/>
    <property type="evidence" value="ECO:0007669"/>
    <property type="project" value="InterPro"/>
</dbReference>
<dbReference type="GO" id="GO:0000155">
    <property type="term" value="F:phosphorelay sensor kinase activity"/>
    <property type="evidence" value="ECO:0007669"/>
    <property type="project" value="InterPro"/>
</dbReference>
<dbReference type="Gene3D" id="3.40.50.300">
    <property type="entry name" value="P-loop containing nucleotide triphosphate hydrolases"/>
    <property type="match status" value="1"/>
</dbReference>
<name>A0A1I6ELS5_9RHOB</name>